<accession>A0AAE0TY33</accession>
<evidence type="ECO:0000256" key="3">
    <source>
        <dbReference type="ARBA" id="ARBA00022989"/>
    </source>
</evidence>
<evidence type="ECO:0000256" key="1">
    <source>
        <dbReference type="ARBA" id="ARBA00004167"/>
    </source>
</evidence>
<feature type="compositionally biased region" description="Low complexity" evidence="5">
    <location>
        <begin position="352"/>
        <end position="363"/>
    </location>
</feature>
<feature type="region of interest" description="Disordered" evidence="5">
    <location>
        <begin position="85"/>
        <end position="118"/>
    </location>
</feature>
<dbReference type="EMBL" id="JAULSN010000001">
    <property type="protein sequence ID" value="KAK3383858.1"/>
    <property type="molecule type" value="Genomic_DNA"/>
</dbReference>
<evidence type="ECO:0000313" key="8">
    <source>
        <dbReference type="EMBL" id="KAK3383858.1"/>
    </source>
</evidence>
<dbReference type="Proteomes" id="UP001287356">
    <property type="component" value="Unassembled WGS sequence"/>
</dbReference>
<feature type="compositionally biased region" description="Polar residues" evidence="5">
    <location>
        <begin position="85"/>
        <end position="97"/>
    </location>
</feature>
<comment type="caution">
    <text evidence="8">The sequence shown here is derived from an EMBL/GenBank/DDBJ whole genome shotgun (WGS) entry which is preliminary data.</text>
</comment>
<feature type="chain" id="PRO_5042130768" description="Mid2 domain-containing protein" evidence="7">
    <location>
        <begin position="22"/>
        <end position="528"/>
    </location>
</feature>
<keyword evidence="7" id="KW-0732">Signal</keyword>
<keyword evidence="9" id="KW-1185">Reference proteome</keyword>
<comment type="subcellular location">
    <subcellularLocation>
        <location evidence="1">Membrane</location>
        <topology evidence="1">Single-pass membrane protein</topology>
    </subcellularLocation>
</comment>
<evidence type="ECO:0000256" key="4">
    <source>
        <dbReference type="ARBA" id="ARBA00023136"/>
    </source>
</evidence>
<feature type="region of interest" description="Disordered" evidence="5">
    <location>
        <begin position="377"/>
        <end position="471"/>
    </location>
</feature>
<name>A0AAE0TY33_9PEZI</name>
<feature type="transmembrane region" description="Helical" evidence="6">
    <location>
        <begin position="246"/>
        <end position="274"/>
    </location>
</feature>
<sequence>MRISAGRAWLLAALCLGTANGDVVEFQEASFTGSDPANPQKAIFSLTDDTAAISKNFSWLSPGIRINEIRLFYIDDSNLEKQIGNGTANPAASQAIGSGNAGGPGATPERRQFTGTDNGIPLTVDSTENGGVVFFTNQTNILAIQSVALYFEAVWPNGDGKSYSRAFTFVDVGRADLLGKAQQNPILADPNPHRTEVNTTLTTGIAPIAGTTTGTSSTATSTSTSTTTAVAVPEADKPGGGSGGGLSIGAIVGTAVGAGVAGLAIIAGIILLILRRRRRQQSRLALGSAADPYGTDRHHRPENLIMSEKEEASAGVDVDGSPHSPYSDDGVAVAAGGGVTGTPYHEASLHQTPPTTIIPPVAAAPGATPVAPVVVHRRHPAAQQQQQQLLLQQQHQQQQQQHQQQHPSSPTPPDQSSRSYTLYSDRPTASRLGSSSPQTATAVITTAADETTTTTTRSAMTSPVPPGRVTPHGVSAQYAHLVEEGMTEDELHRLEEEERQLDAAIEQSSSGRGTGGAALHDHTAGARF</sequence>
<feature type="signal peptide" evidence="7">
    <location>
        <begin position="1"/>
        <end position="21"/>
    </location>
</feature>
<reference evidence="8" key="2">
    <citation type="submission" date="2023-06" db="EMBL/GenBank/DDBJ databases">
        <authorList>
            <consortium name="Lawrence Berkeley National Laboratory"/>
            <person name="Haridas S."/>
            <person name="Hensen N."/>
            <person name="Bonometti L."/>
            <person name="Westerberg I."/>
            <person name="Brannstrom I.O."/>
            <person name="Guillou S."/>
            <person name="Cros-Aarteil S."/>
            <person name="Calhoun S."/>
            <person name="Kuo A."/>
            <person name="Mondo S."/>
            <person name="Pangilinan J."/>
            <person name="Riley R."/>
            <person name="Labutti K."/>
            <person name="Andreopoulos B."/>
            <person name="Lipzen A."/>
            <person name="Chen C."/>
            <person name="Yanf M."/>
            <person name="Daum C."/>
            <person name="Ng V."/>
            <person name="Clum A."/>
            <person name="Steindorff A."/>
            <person name="Ohm R."/>
            <person name="Martin F."/>
            <person name="Silar P."/>
            <person name="Natvig D."/>
            <person name="Lalanne C."/>
            <person name="Gautier V."/>
            <person name="Ament-Velasquez S.L."/>
            <person name="Kruys A."/>
            <person name="Hutchinson M.I."/>
            <person name="Powell A.J."/>
            <person name="Barry K."/>
            <person name="Miller A.N."/>
            <person name="Grigoriev I.V."/>
            <person name="Debuchy R."/>
            <person name="Gladieux P."/>
            <person name="Thoren M.H."/>
            <person name="Johannesson H."/>
        </authorList>
    </citation>
    <scope>NUCLEOTIDE SEQUENCE</scope>
    <source>
        <strain evidence="8">CBS 958.72</strain>
    </source>
</reference>
<dbReference type="PANTHER" id="PTHR15549">
    <property type="entry name" value="PAIRED IMMUNOGLOBULIN-LIKE TYPE 2 RECEPTOR"/>
    <property type="match status" value="1"/>
</dbReference>
<dbReference type="InterPro" id="IPR051694">
    <property type="entry name" value="Immunoregulatory_rcpt-like"/>
</dbReference>
<feature type="region of interest" description="Disordered" evidence="5">
    <location>
        <begin position="206"/>
        <end position="242"/>
    </location>
</feature>
<keyword evidence="3 6" id="KW-1133">Transmembrane helix</keyword>
<feature type="region of interest" description="Disordered" evidence="5">
    <location>
        <begin position="310"/>
        <end position="363"/>
    </location>
</feature>
<keyword evidence="4 6" id="KW-0472">Membrane</keyword>
<feature type="compositionally biased region" description="Basic and acidic residues" evidence="5">
    <location>
        <begin position="519"/>
        <end position="528"/>
    </location>
</feature>
<gene>
    <name evidence="8" type="ORF">B0T24DRAFT_662297</name>
</gene>
<evidence type="ECO:0000256" key="6">
    <source>
        <dbReference type="SAM" id="Phobius"/>
    </source>
</evidence>
<reference evidence="8" key="1">
    <citation type="journal article" date="2023" name="Mol. Phylogenet. Evol.">
        <title>Genome-scale phylogeny and comparative genomics of the fungal order Sordariales.</title>
        <authorList>
            <person name="Hensen N."/>
            <person name="Bonometti L."/>
            <person name="Westerberg I."/>
            <person name="Brannstrom I.O."/>
            <person name="Guillou S."/>
            <person name="Cros-Aarteil S."/>
            <person name="Calhoun S."/>
            <person name="Haridas S."/>
            <person name="Kuo A."/>
            <person name="Mondo S."/>
            <person name="Pangilinan J."/>
            <person name="Riley R."/>
            <person name="LaButti K."/>
            <person name="Andreopoulos B."/>
            <person name="Lipzen A."/>
            <person name="Chen C."/>
            <person name="Yan M."/>
            <person name="Daum C."/>
            <person name="Ng V."/>
            <person name="Clum A."/>
            <person name="Steindorff A."/>
            <person name="Ohm R.A."/>
            <person name="Martin F."/>
            <person name="Silar P."/>
            <person name="Natvig D.O."/>
            <person name="Lalanne C."/>
            <person name="Gautier V."/>
            <person name="Ament-Velasquez S.L."/>
            <person name="Kruys A."/>
            <person name="Hutchinson M.I."/>
            <person name="Powell A.J."/>
            <person name="Barry K."/>
            <person name="Miller A.N."/>
            <person name="Grigoriev I.V."/>
            <person name="Debuchy R."/>
            <person name="Gladieux P."/>
            <person name="Hiltunen Thoren M."/>
            <person name="Johannesson H."/>
        </authorList>
    </citation>
    <scope>NUCLEOTIDE SEQUENCE</scope>
    <source>
        <strain evidence="8">CBS 958.72</strain>
    </source>
</reference>
<dbReference type="GO" id="GO:0016020">
    <property type="term" value="C:membrane"/>
    <property type="evidence" value="ECO:0007669"/>
    <property type="project" value="UniProtKB-SubCell"/>
</dbReference>
<evidence type="ECO:0000256" key="5">
    <source>
        <dbReference type="SAM" id="MobiDB-lite"/>
    </source>
</evidence>
<feature type="compositionally biased region" description="Low complexity" evidence="5">
    <location>
        <begin position="381"/>
        <end position="406"/>
    </location>
</feature>
<feature type="region of interest" description="Disordered" evidence="5">
    <location>
        <begin position="505"/>
        <end position="528"/>
    </location>
</feature>
<feature type="compositionally biased region" description="Low complexity" evidence="5">
    <location>
        <begin position="206"/>
        <end position="233"/>
    </location>
</feature>
<evidence type="ECO:0000313" key="9">
    <source>
        <dbReference type="Proteomes" id="UP001287356"/>
    </source>
</evidence>
<evidence type="ECO:0000256" key="2">
    <source>
        <dbReference type="ARBA" id="ARBA00022692"/>
    </source>
</evidence>
<evidence type="ECO:0000256" key="7">
    <source>
        <dbReference type="SAM" id="SignalP"/>
    </source>
</evidence>
<organism evidence="8 9">
    <name type="scientific">Lasiosphaeria ovina</name>
    <dbReference type="NCBI Taxonomy" id="92902"/>
    <lineage>
        <taxon>Eukaryota</taxon>
        <taxon>Fungi</taxon>
        <taxon>Dikarya</taxon>
        <taxon>Ascomycota</taxon>
        <taxon>Pezizomycotina</taxon>
        <taxon>Sordariomycetes</taxon>
        <taxon>Sordariomycetidae</taxon>
        <taxon>Sordariales</taxon>
        <taxon>Lasiosphaeriaceae</taxon>
        <taxon>Lasiosphaeria</taxon>
    </lineage>
</organism>
<dbReference type="AlphaFoldDB" id="A0AAE0TY33"/>
<feature type="compositionally biased region" description="Low complexity" evidence="5">
    <location>
        <begin position="439"/>
        <end position="461"/>
    </location>
</feature>
<proteinExistence type="predicted"/>
<dbReference type="GO" id="GO:0071944">
    <property type="term" value="C:cell periphery"/>
    <property type="evidence" value="ECO:0007669"/>
    <property type="project" value="UniProtKB-ARBA"/>
</dbReference>
<evidence type="ECO:0008006" key="10">
    <source>
        <dbReference type="Google" id="ProtNLM"/>
    </source>
</evidence>
<keyword evidence="2 6" id="KW-0812">Transmembrane</keyword>
<protein>
    <recommendedName>
        <fullName evidence="10">Mid2 domain-containing protein</fullName>
    </recommendedName>
</protein>